<dbReference type="CDD" id="cd00577">
    <property type="entry name" value="PCNA"/>
    <property type="match status" value="1"/>
</dbReference>
<comment type="function">
    <text evidence="5">Sliding clamp subunit. Responsible for tethering the catalytic subunit of DNA polymerase to DNA during high-speed replication.</text>
</comment>
<evidence type="ECO:0000256" key="1">
    <source>
        <dbReference type="ARBA" id="ARBA00010462"/>
    </source>
</evidence>
<evidence type="ECO:0000313" key="9">
    <source>
        <dbReference type="Proteomes" id="UP000244066"/>
    </source>
</evidence>
<dbReference type="SUPFAM" id="SSF55979">
    <property type="entry name" value="DNA clamp"/>
    <property type="match status" value="2"/>
</dbReference>
<sequence length="260" mass="28584">MSQAYPMSFRMRLPNAEYFADLIKAISAVVEEGTFMVDENSIRMVSMDPAHISLVDFGLDKSAAEEYVCSEPMNITVSITELLKFLKRAKKSEGITISYEGDKKKLTILLVDMASSRERSFTMNALEPVASRTAVPNLTFEAAARVSTDALVDAIEDSSLVSDYVRFSISPDAVTLSAKGDVGAAQVRLSKASPTVYEIRADKEVWANFSINYVEKIVKAAKTLSDEVTIELSTNKPIRFEFPIPSGKLGYLVAPRIETA</sequence>
<comment type="similarity">
    <text evidence="1 3 4">Belongs to the PCNA family.</text>
</comment>
<accession>A0A2R7Y599</accession>
<comment type="function">
    <text evidence="3">Sliding clamp subunit that acts as a moving platform for DNA processing. Responsible for tethering the catalytic subunit of DNA polymerase and other proteins to DNA during high-speed replication.</text>
</comment>
<comment type="caution">
    <text evidence="8">The sequence shown here is derived from an EMBL/GenBank/DDBJ whole genome shotgun (WGS) entry which is preliminary data.</text>
</comment>
<dbReference type="InterPro" id="IPR022648">
    <property type="entry name" value="Pr_cel_nuc_antig_N"/>
</dbReference>
<feature type="domain" description="Proliferating cell nuclear antigen PCNA C-terminal" evidence="7">
    <location>
        <begin position="135"/>
        <end position="254"/>
    </location>
</feature>
<dbReference type="EMBL" id="NDWU01000007">
    <property type="protein sequence ID" value="PUA32715.1"/>
    <property type="molecule type" value="Genomic_DNA"/>
</dbReference>
<dbReference type="InterPro" id="IPR046938">
    <property type="entry name" value="DNA_clamp_sf"/>
</dbReference>
<dbReference type="AlphaFoldDB" id="A0A2R7Y599"/>
<dbReference type="Gene3D" id="3.70.10.10">
    <property type="match status" value="1"/>
</dbReference>
<dbReference type="GO" id="GO:0030337">
    <property type="term" value="F:DNA polymerase processivity factor activity"/>
    <property type="evidence" value="ECO:0007669"/>
    <property type="project" value="UniProtKB-UniRule"/>
</dbReference>
<dbReference type="GO" id="GO:0006275">
    <property type="term" value="P:regulation of DNA replication"/>
    <property type="evidence" value="ECO:0007669"/>
    <property type="project" value="UniProtKB-UniRule"/>
</dbReference>
<comment type="subunit">
    <text evidence="3">Homotrimer. The subunits circularize to form a toroid; DNA passes through its center. Replication factor C (RFC) is required to load the toroid on the DNA.</text>
</comment>
<gene>
    <name evidence="3" type="primary">pcn</name>
    <name evidence="8" type="ORF">B9J98_03845</name>
</gene>
<dbReference type="Proteomes" id="UP000244066">
    <property type="component" value="Unassembled WGS sequence"/>
</dbReference>
<feature type="domain" description="Proliferating cell nuclear antigen PCNA N-terminal" evidence="6">
    <location>
        <begin position="10"/>
        <end position="123"/>
    </location>
</feature>
<evidence type="ECO:0000256" key="4">
    <source>
        <dbReference type="RuleBase" id="RU003671"/>
    </source>
</evidence>
<evidence type="ECO:0000259" key="7">
    <source>
        <dbReference type="Pfam" id="PF02747"/>
    </source>
</evidence>
<dbReference type="PANTHER" id="PTHR11352">
    <property type="entry name" value="PROLIFERATING CELL NUCLEAR ANTIGEN"/>
    <property type="match status" value="1"/>
</dbReference>
<dbReference type="GO" id="GO:0003677">
    <property type="term" value="F:DNA binding"/>
    <property type="evidence" value="ECO:0007669"/>
    <property type="project" value="UniProtKB-UniRule"/>
</dbReference>
<protein>
    <recommendedName>
        <fullName evidence="3">DNA polymerase sliding clamp</fullName>
    </recommendedName>
    <alternativeName>
        <fullName evidence="3">Proliferating cell nuclear antigen homolog</fullName>
        <shortName evidence="3">PCNA</shortName>
    </alternativeName>
</protein>
<dbReference type="Pfam" id="PF00705">
    <property type="entry name" value="PCNA_N"/>
    <property type="match status" value="1"/>
</dbReference>
<keyword evidence="3 4" id="KW-0235">DNA replication</keyword>
<evidence type="ECO:0000259" key="6">
    <source>
        <dbReference type="Pfam" id="PF00705"/>
    </source>
</evidence>
<keyword evidence="2 3" id="KW-0238">DNA-binding</keyword>
<name>A0A2R7Y599_9ARCH</name>
<proteinExistence type="inferred from homology"/>
<dbReference type="Pfam" id="PF02747">
    <property type="entry name" value="PCNA_C"/>
    <property type="match status" value="1"/>
</dbReference>
<dbReference type="InterPro" id="IPR022649">
    <property type="entry name" value="Pr_cel_nuc_antig_C"/>
</dbReference>
<dbReference type="HAMAP" id="MF_00317">
    <property type="entry name" value="DNApol_clamp_arch"/>
    <property type="match status" value="1"/>
</dbReference>
<evidence type="ECO:0000256" key="5">
    <source>
        <dbReference type="RuleBase" id="RU003673"/>
    </source>
</evidence>
<organism evidence="8 9">
    <name type="scientific">Candidatus Terraquivivens tikiterensis</name>
    <dbReference type="NCBI Taxonomy" id="1980982"/>
    <lineage>
        <taxon>Archaea</taxon>
        <taxon>Nitrososphaerota</taxon>
        <taxon>Candidatus Wolframiiraptoraceae</taxon>
        <taxon>Candidatus Terraquivivens</taxon>
    </lineage>
</organism>
<reference evidence="8 9" key="1">
    <citation type="submission" date="2017-04" db="EMBL/GenBank/DDBJ databases">
        <title>Draft Aigarchaeota genome from a New Zealand hot spring.</title>
        <authorList>
            <person name="Reysenbach A.-L."/>
            <person name="Donaho J.A."/>
            <person name="Gerhart J."/>
            <person name="Kelley J.F."/>
            <person name="Kouba K."/>
            <person name="Podar M."/>
            <person name="Stott M."/>
        </authorList>
    </citation>
    <scope>NUCLEOTIDE SEQUENCE [LARGE SCALE GENOMIC DNA]</scope>
    <source>
        <strain evidence="8">NZ13_MG1</strain>
    </source>
</reference>
<evidence type="ECO:0000256" key="3">
    <source>
        <dbReference type="HAMAP-Rule" id="MF_00317"/>
    </source>
</evidence>
<dbReference type="InterPro" id="IPR000730">
    <property type="entry name" value="Pr_cel_nuc_antig"/>
</dbReference>
<dbReference type="PRINTS" id="PR00339">
    <property type="entry name" value="PCNACYCLIN"/>
</dbReference>
<evidence type="ECO:0000256" key="2">
    <source>
        <dbReference type="ARBA" id="ARBA00023125"/>
    </source>
</evidence>
<dbReference type="GO" id="GO:0006272">
    <property type="term" value="P:leading strand elongation"/>
    <property type="evidence" value="ECO:0007669"/>
    <property type="project" value="TreeGrafter"/>
</dbReference>
<evidence type="ECO:0000313" key="8">
    <source>
        <dbReference type="EMBL" id="PUA32715.1"/>
    </source>
</evidence>
<dbReference type="NCBIfam" id="TIGR00590">
    <property type="entry name" value="pcna"/>
    <property type="match status" value="1"/>
</dbReference>
<dbReference type="PANTHER" id="PTHR11352:SF0">
    <property type="entry name" value="PROLIFERATING CELL NUCLEAR ANTIGEN"/>
    <property type="match status" value="1"/>
</dbReference>